<keyword evidence="3" id="KW-1185">Reference proteome</keyword>
<gene>
    <name evidence="2" type="ORF">PMH09_12685</name>
</gene>
<dbReference type="Proteomes" id="UP001232992">
    <property type="component" value="Unassembled WGS sequence"/>
</dbReference>
<evidence type="ECO:0000313" key="2">
    <source>
        <dbReference type="EMBL" id="MDJ1184043.1"/>
    </source>
</evidence>
<protein>
    <submittedName>
        <fullName evidence="2">Uncharacterized protein</fullName>
    </submittedName>
</protein>
<accession>A0ABT7C0K5</accession>
<proteinExistence type="predicted"/>
<reference evidence="2 3" key="1">
    <citation type="submission" date="2023-01" db="EMBL/GenBank/DDBJ databases">
        <title>Novel diversity within Roseofilum (Cyanobacteria; Desertifilaceae) from marine benthic mats with descriptions of four novel species.</title>
        <authorList>
            <person name="Wang Y."/>
            <person name="Berthold D.E."/>
            <person name="Hu J."/>
            <person name="Lefler F.W."/>
            <person name="Laughinghouse H.D. IV."/>
        </authorList>
    </citation>
    <scope>NUCLEOTIDE SEQUENCE [LARGE SCALE GENOMIC DNA]</scope>
    <source>
        <strain evidence="2 3">BLCC-M143</strain>
    </source>
</reference>
<feature type="transmembrane region" description="Helical" evidence="1">
    <location>
        <begin position="40"/>
        <end position="63"/>
    </location>
</feature>
<comment type="caution">
    <text evidence="2">The sequence shown here is derived from an EMBL/GenBank/DDBJ whole genome shotgun (WGS) entry which is preliminary data.</text>
</comment>
<sequence>MRWKFANGEIINVPRSFVVNDGEALRIMLKRGMGIEIKSVWNASESLTIALLRMAIVILGYLIW</sequence>
<evidence type="ECO:0000313" key="3">
    <source>
        <dbReference type="Proteomes" id="UP001232992"/>
    </source>
</evidence>
<keyword evidence="1" id="KW-1133">Transmembrane helix</keyword>
<keyword evidence="1" id="KW-0812">Transmembrane</keyword>
<keyword evidence="1" id="KW-0472">Membrane</keyword>
<name>A0ABT7C0K5_9CYAN</name>
<organism evidence="2 3">
    <name type="scientific">Roseofilum casamattae BLCC-M143</name>
    <dbReference type="NCBI Taxonomy" id="3022442"/>
    <lineage>
        <taxon>Bacteria</taxon>
        <taxon>Bacillati</taxon>
        <taxon>Cyanobacteriota</taxon>
        <taxon>Cyanophyceae</taxon>
        <taxon>Desertifilales</taxon>
        <taxon>Desertifilaceae</taxon>
        <taxon>Roseofilum</taxon>
        <taxon>Roseofilum casamattae</taxon>
    </lineage>
</organism>
<evidence type="ECO:0000256" key="1">
    <source>
        <dbReference type="SAM" id="Phobius"/>
    </source>
</evidence>
<dbReference type="RefSeq" id="WP_283758696.1">
    <property type="nucleotide sequence ID" value="NZ_JAQOSQ010000012.1"/>
</dbReference>
<dbReference type="EMBL" id="JAQOSQ010000012">
    <property type="protein sequence ID" value="MDJ1184043.1"/>
    <property type="molecule type" value="Genomic_DNA"/>
</dbReference>